<evidence type="ECO:0000313" key="6">
    <source>
        <dbReference type="Proteomes" id="UP000596739"/>
    </source>
</evidence>
<keyword evidence="1" id="KW-0805">Transcription regulation</keyword>
<evidence type="ECO:0000256" key="3">
    <source>
        <dbReference type="ARBA" id="ARBA00023163"/>
    </source>
</evidence>
<dbReference type="Gene3D" id="1.10.10.60">
    <property type="entry name" value="Homeodomain-like"/>
    <property type="match status" value="2"/>
</dbReference>
<dbReference type="PROSITE" id="PS01124">
    <property type="entry name" value="HTH_ARAC_FAMILY_2"/>
    <property type="match status" value="1"/>
</dbReference>
<evidence type="ECO:0000259" key="4">
    <source>
        <dbReference type="PROSITE" id="PS01124"/>
    </source>
</evidence>
<evidence type="ECO:0000256" key="1">
    <source>
        <dbReference type="ARBA" id="ARBA00023015"/>
    </source>
</evidence>
<keyword evidence="2" id="KW-0238">DNA-binding</keyword>
<dbReference type="Pfam" id="PF12833">
    <property type="entry name" value="HTH_18"/>
    <property type="match status" value="1"/>
</dbReference>
<protein>
    <submittedName>
        <fullName evidence="5">Helix-turn-helix transcriptional regulator</fullName>
    </submittedName>
</protein>
<gene>
    <name evidence="5" type="ORF">JHL18_16290</name>
</gene>
<dbReference type="PANTHER" id="PTHR43280:SF28">
    <property type="entry name" value="HTH-TYPE TRANSCRIPTIONAL ACTIVATOR RHAS"/>
    <property type="match status" value="1"/>
</dbReference>
<dbReference type="EMBL" id="JAENHN010000046">
    <property type="protein sequence ID" value="MBK1812183.1"/>
    <property type="molecule type" value="Genomic_DNA"/>
</dbReference>
<dbReference type="Pfam" id="PF02311">
    <property type="entry name" value="AraC_binding"/>
    <property type="match status" value="1"/>
</dbReference>
<dbReference type="InterPro" id="IPR014710">
    <property type="entry name" value="RmlC-like_jellyroll"/>
</dbReference>
<comment type="caution">
    <text evidence="5">The sequence shown here is derived from an EMBL/GenBank/DDBJ whole genome shotgun (WGS) entry which is preliminary data.</text>
</comment>
<reference evidence="6" key="1">
    <citation type="submission" date="2021-01" db="EMBL/GenBank/DDBJ databases">
        <title>Genome public.</title>
        <authorList>
            <person name="Liu C."/>
            <person name="Sun Q."/>
        </authorList>
    </citation>
    <scope>NUCLEOTIDE SEQUENCE [LARGE SCALE GENOMIC DNA]</scope>
    <source>
        <strain evidence="6">YIM B02505</strain>
    </source>
</reference>
<dbReference type="PANTHER" id="PTHR43280">
    <property type="entry name" value="ARAC-FAMILY TRANSCRIPTIONAL REGULATOR"/>
    <property type="match status" value="1"/>
</dbReference>
<dbReference type="InterPro" id="IPR018060">
    <property type="entry name" value="HTH_AraC"/>
</dbReference>
<dbReference type="SMART" id="SM00342">
    <property type="entry name" value="HTH_ARAC"/>
    <property type="match status" value="1"/>
</dbReference>
<dbReference type="PRINTS" id="PR00032">
    <property type="entry name" value="HTHARAC"/>
</dbReference>
<dbReference type="InterPro" id="IPR003313">
    <property type="entry name" value="AraC-bd"/>
</dbReference>
<dbReference type="InterPro" id="IPR009057">
    <property type="entry name" value="Homeodomain-like_sf"/>
</dbReference>
<organism evidence="5 6">
    <name type="scientific">Clostridium yunnanense</name>
    <dbReference type="NCBI Taxonomy" id="2800325"/>
    <lineage>
        <taxon>Bacteria</taxon>
        <taxon>Bacillati</taxon>
        <taxon>Bacillota</taxon>
        <taxon>Clostridia</taxon>
        <taxon>Eubacteriales</taxon>
        <taxon>Clostridiaceae</taxon>
        <taxon>Clostridium</taxon>
    </lineage>
</organism>
<proteinExistence type="predicted"/>
<sequence>MIEMNLLSDNSEVVSYNFSDFPVRAKHALLSDYPSMAAANHWHEDWEFTLVLEGKMCYSVNGKTYELQEGQAIFVNSENMHYGFSSDGSDCSFIYILLHPHLLSTIERIKDNYILPICKDASHPFIILAKEIPWQNKIIELLKNIYDLCNEEQYGFELQLMSLFYSLCYSLHHNMKNNISTYESIENKKLEAMHSMIGYIQKNYHKKITLNQIATAGNVCRSSCCDIFQLILQKTPISYLTEYRLEKSIELLKDPSLSITEIALQCGFNGSSYFTEIFHKKIGYTPVQYRKRKLMI</sequence>
<dbReference type="InterPro" id="IPR020449">
    <property type="entry name" value="Tscrpt_reg_AraC-type_HTH"/>
</dbReference>
<keyword evidence="6" id="KW-1185">Reference proteome</keyword>
<name>A0ABS1ES18_9CLOT</name>
<dbReference type="Proteomes" id="UP000596739">
    <property type="component" value="Unassembled WGS sequence"/>
</dbReference>
<keyword evidence="3" id="KW-0804">Transcription</keyword>
<evidence type="ECO:0000313" key="5">
    <source>
        <dbReference type="EMBL" id="MBK1812183.1"/>
    </source>
</evidence>
<feature type="domain" description="HTH araC/xylS-type" evidence="4">
    <location>
        <begin position="194"/>
        <end position="292"/>
    </location>
</feature>
<accession>A0ABS1ES18</accession>
<dbReference type="Gene3D" id="2.60.120.10">
    <property type="entry name" value="Jelly Rolls"/>
    <property type="match status" value="1"/>
</dbReference>
<evidence type="ECO:0000256" key="2">
    <source>
        <dbReference type="ARBA" id="ARBA00023125"/>
    </source>
</evidence>
<dbReference type="SUPFAM" id="SSF46689">
    <property type="entry name" value="Homeodomain-like"/>
    <property type="match status" value="1"/>
</dbReference>
<dbReference type="InterPro" id="IPR037923">
    <property type="entry name" value="HTH-like"/>
</dbReference>
<dbReference type="SUPFAM" id="SSF51215">
    <property type="entry name" value="Regulatory protein AraC"/>
    <property type="match status" value="1"/>
</dbReference>
<dbReference type="RefSeq" id="WP_200271135.1">
    <property type="nucleotide sequence ID" value="NZ_JAENHN010000046.1"/>
</dbReference>